<keyword evidence="2" id="KW-0812">Transmembrane</keyword>
<sequence length="192" mass="21046">MGVDDPEEDQRWDQAARHETEAERLDRNWGSLLQELRVVQTGVQLLTGLLLTLPFQQRFDILDETMRDVYLVTVSCSAVATALLVAPVAMHRILFRRHRLNLLVSAAHRCAYAGLLLLGLTLAGVSDLIFDTVVGRTAGVIAGLLTLAMFLGLWMGLPLAMRSGSPMSAGVPRPVSPTRGRRPSESSDTSRQ</sequence>
<organism evidence="4 6">
    <name type="scientific">Mycolicibacterium mageritense</name>
    <name type="common">Mycobacterium mageritense</name>
    <dbReference type="NCBI Taxonomy" id="53462"/>
    <lineage>
        <taxon>Bacteria</taxon>
        <taxon>Bacillati</taxon>
        <taxon>Actinomycetota</taxon>
        <taxon>Actinomycetes</taxon>
        <taxon>Mycobacteriales</taxon>
        <taxon>Mycobacteriaceae</taxon>
        <taxon>Mycolicibacterium</taxon>
    </lineage>
</organism>
<proteinExistence type="predicted"/>
<feature type="region of interest" description="Disordered" evidence="1">
    <location>
        <begin position="168"/>
        <end position="192"/>
    </location>
</feature>
<dbReference type="Proteomes" id="UP000465622">
    <property type="component" value="Chromosome"/>
</dbReference>
<evidence type="ECO:0000313" key="6">
    <source>
        <dbReference type="Proteomes" id="UP001241092"/>
    </source>
</evidence>
<dbReference type="Proteomes" id="UP001241092">
    <property type="component" value="Chromosome"/>
</dbReference>
<evidence type="ECO:0000313" key="3">
    <source>
        <dbReference type="EMBL" id="BBX35430.1"/>
    </source>
</evidence>
<name>A0AAI8XPS3_MYCME</name>
<keyword evidence="2" id="KW-0472">Membrane</keyword>
<evidence type="ECO:0000256" key="1">
    <source>
        <dbReference type="SAM" id="MobiDB-lite"/>
    </source>
</evidence>
<keyword evidence="5" id="KW-1185">Reference proteome</keyword>
<feature type="transmembrane region" description="Helical" evidence="2">
    <location>
        <begin position="69"/>
        <end position="89"/>
    </location>
</feature>
<evidence type="ECO:0008006" key="7">
    <source>
        <dbReference type="Google" id="ProtNLM"/>
    </source>
</evidence>
<accession>A0AAI8XPS3</accession>
<dbReference type="Pfam" id="PF19853">
    <property type="entry name" value="DUF6328"/>
    <property type="match status" value="1"/>
</dbReference>
<feature type="transmembrane region" description="Helical" evidence="2">
    <location>
        <begin position="110"/>
        <end position="130"/>
    </location>
</feature>
<evidence type="ECO:0000256" key="2">
    <source>
        <dbReference type="SAM" id="Phobius"/>
    </source>
</evidence>
<reference evidence="3 5" key="1">
    <citation type="journal article" date="2019" name="Emerg. Microbes Infect.">
        <title>Comprehensive subspecies identification of 175 nontuberculous mycobacteria species based on 7547 genomic profiles.</title>
        <authorList>
            <person name="Matsumoto Y."/>
            <person name="Kinjo T."/>
            <person name="Motooka D."/>
            <person name="Nabeya D."/>
            <person name="Jung N."/>
            <person name="Uechi K."/>
            <person name="Horii T."/>
            <person name="Iida T."/>
            <person name="Fujita J."/>
            <person name="Nakamura S."/>
        </authorList>
    </citation>
    <scope>NUCLEOTIDE SEQUENCE [LARGE SCALE GENOMIC DNA]</scope>
    <source>
        <strain evidence="3 5">JCM 12375</strain>
    </source>
</reference>
<feature type="compositionally biased region" description="Basic and acidic residues" evidence="1">
    <location>
        <begin position="182"/>
        <end position="192"/>
    </location>
</feature>
<dbReference type="InterPro" id="IPR046291">
    <property type="entry name" value="DUF6328"/>
</dbReference>
<reference evidence="4" key="3">
    <citation type="submission" date="2023-03" db="EMBL/GenBank/DDBJ databases">
        <title>Draft genome sequence of a Mycolicibacterium mageritense strain H4_3_1 isolated from a hybrid biological-inorganic system reactor.</title>
        <authorList>
            <person name="Feng X."/>
            <person name="Kazama D."/>
            <person name="Sato K."/>
            <person name="Kobayashi H."/>
        </authorList>
    </citation>
    <scope>NUCLEOTIDE SEQUENCE</scope>
    <source>
        <strain evidence="4">H4_3_1</strain>
    </source>
</reference>
<dbReference type="EMBL" id="AP022567">
    <property type="protein sequence ID" value="BBX35430.1"/>
    <property type="molecule type" value="Genomic_DNA"/>
</dbReference>
<evidence type="ECO:0000313" key="5">
    <source>
        <dbReference type="Proteomes" id="UP000465622"/>
    </source>
</evidence>
<feature type="transmembrane region" description="Helical" evidence="2">
    <location>
        <begin position="136"/>
        <end position="157"/>
    </location>
</feature>
<dbReference type="RefSeq" id="WP_036428557.1">
    <property type="nucleotide sequence ID" value="NZ_AP022567.1"/>
</dbReference>
<reference evidence="3" key="2">
    <citation type="submission" date="2020-02" db="EMBL/GenBank/DDBJ databases">
        <authorList>
            <person name="Matsumoto Y."/>
            <person name="Motooka D."/>
            <person name="Nakamura S."/>
        </authorList>
    </citation>
    <scope>NUCLEOTIDE SEQUENCE</scope>
    <source>
        <strain evidence="3">JCM 12375</strain>
    </source>
</reference>
<protein>
    <recommendedName>
        <fullName evidence="7">Sodium:proton antiporter</fullName>
    </recommendedName>
</protein>
<gene>
    <name evidence="4" type="ORF">hbim_04269</name>
    <name evidence="3" type="ORF">MMAGJ_47120</name>
</gene>
<evidence type="ECO:0000313" key="4">
    <source>
        <dbReference type="EMBL" id="BDY30326.1"/>
    </source>
</evidence>
<dbReference type="EMBL" id="AP027452">
    <property type="protein sequence ID" value="BDY30326.1"/>
    <property type="molecule type" value="Genomic_DNA"/>
</dbReference>
<dbReference type="AlphaFoldDB" id="A0AAI8XPS3"/>
<keyword evidence="2" id="KW-1133">Transmembrane helix</keyword>